<feature type="repeat" description="PPR" evidence="2">
    <location>
        <begin position="1"/>
        <end position="27"/>
    </location>
</feature>
<dbReference type="NCBIfam" id="TIGR00756">
    <property type="entry name" value="PPR"/>
    <property type="match status" value="1"/>
</dbReference>
<protein>
    <recommendedName>
        <fullName evidence="5">Pentatricopeptide repeat-containing protein</fullName>
    </recommendedName>
</protein>
<evidence type="ECO:0000313" key="3">
    <source>
        <dbReference type="EMBL" id="KAK7294387.1"/>
    </source>
</evidence>
<accession>A0AAN9J8N6</accession>
<keyword evidence="4" id="KW-1185">Reference proteome</keyword>
<evidence type="ECO:0000313" key="4">
    <source>
        <dbReference type="Proteomes" id="UP001359559"/>
    </source>
</evidence>
<dbReference type="Proteomes" id="UP001359559">
    <property type="component" value="Unassembled WGS sequence"/>
</dbReference>
<sequence length="72" mass="8153">MGGYARNGDVDVAMELFDEMRNRDIHTHRNMVDEFNKGVEGLKSMALEGTFAMDMVLEGKLMVKGFEGLRKI</sequence>
<evidence type="ECO:0008006" key="5">
    <source>
        <dbReference type="Google" id="ProtNLM"/>
    </source>
</evidence>
<reference evidence="3 4" key="1">
    <citation type="submission" date="2024-01" db="EMBL/GenBank/DDBJ databases">
        <title>The genomes of 5 underutilized Papilionoideae crops provide insights into root nodulation and disease resistance.</title>
        <authorList>
            <person name="Yuan L."/>
        </authorList>
    </citation>
    <scope>NUCLEOTIDE SEQUENCE [LARGE SCALE GENOMIC DNA]</scope>
    <source>
        <strain evidence="3">LY-2023</strain>
        <tissue evidence="3">Leaf</tissue>
    </source>
</reference>
<organism evidence="3 4">
    <name type="scientific">Clitoria ternatea</name>
    <name type="common">Butterfly pea</name>
    <dbReference type="NCBI Taxonomy" id="43366"/>
    <lineage>
        <taxon>Eukaryota</taxon>
        <taxon>Viridiplantae</taxon>
        <taxon>Streptophyta</taxon>
        <taxon>Embryophyta</taxon>
        <taxon>Tracheophyta</taxon>
        <taxon>Spermatophyta</taxon>
        <taxon>Magnoliopsida</taxon>
        <taxon>eudicotyledons</taxon>
        <taxon>Gunneridae</taxon>
        <taxon>Pentapetalae</taxon>
        <taxon>rosids</taxon>
        <taxon>fabids</taxon>
        <taxon>Fabales</taxon>
        <taxon>Fabaceae</taxon>
        <taxon>Papilionoideae</taxon>
        <taxon>50 kb inversion clade</taxon>
        <taxon>NPAAA clade</taxon>
        <taxon>indigoferoid/millettioid clade</taxon>
        <taxon>Phaseoleae</taxon>
        <taxon>Clitoria</taxon>
    </lineage>
</organism>
<proteinExistence type="predicted"/>
<evidence type="ECO:0000256" key="2">
    <source>
        <dbReference type="PROSITE-ProRule" id="PRU00708"/>
    </source>
</evidence>
<dbReference type="AlphaFoldDB" id="A0AAN9J8N6"/>
<dbReference type="EMBL" id="JAYKXN010000004">
    <property type="protein sequence ID" value="KAK7294387.1"/>
    <property type="molecule type" value="Genomic_DNA"/>
</dbReference>
<dbReference type="Gene3D" id="1.25.40.10">
    <property type="entry name" value="Tetratricopeptide repeat domain"/>
    <property type="match status" value="1"/>
</dbReference>
<dbReference type="PROSITE" id="PS51375">
    <property type="entry name" value="PPR"/>
    <property type="match status" value="1"/>
</dbReference>
<dbReference type="InterPro" id="IPR011990">
    <property type="entry name" value="TPR-like_helical_dom_sf"/>
</dbReference>
<name>A0AAN9J8N6_CLITE</name>
<keyword evidence="1" id="KW-0677">Repeat</keyword>
<comment type="caution">
    <text evidence="3">The sequence shown here is derived from an EMBL/GenBank/DDBJ whole genome shotgun (WGS) entry which is preliminary data.</text>
</comment>
<gene>
    <name evidence="3" type="ORF">RJT34_17276</name>
</gene>
<evidence type="ECO:0000256" key="1">
    <source>
        <dbReference type="ARBA" id="ARBA00022737"/>
    </source>
</evidence>
<dbReference type="InterPro" id="IPR002885">
    <property type="entry name" value="PPR_rpt"/>
</dbReference>
<dbReference type="Pfam" id="PF01535">
    <property type="entry name" value="PPR"/>
    <property type="match status" value="1"/>
</dbReference>